<dbReference type="SMART" id="SM00368">
    <property type="entry name" value="LRR_RI"/>
    <property type="match status" value="4"/>
</dbReference>
<dbReference type="OrthoDB" id="415853at2759"/>
<name>A0A812GMQ1_9DINO</name>
<feature type="transmembrane region" description="Helical" evidence="1">
    <location>
        <begin position="573"/>
        <end position="595"/>
    </location>
</feature>
<feature type="transmembrane region" description="Helical" evidence="1">
    <location>
        <begin position="540"/>
        <end position="561"/>
    </location>
</feature>
<dbReference type="InterPro" id="IPR045203">
    <property type="entry name" value="RanGAP1/2"/>
</dbReference>
<dbReference type="InterPro" id="IPR032675">
    <property type="entry name" value="LRR_dom_sf"/>
</dbReference>
<accession>A0A812GMQ1</accession>
<gene>
    <name evidence="2" type="primary">NLRC3</name>
    <name evidence="2" type="ORF">SNAT2548_LOCUS657</name>
</gene>
<keyword evidence="1" id="KW-0472">Membrane</keyword>
<dbReference type="Gene3D" id="3.80.10.10">
    <property type="entry name" value="Ribonuclease Inhibitor"/>
    <property type="match status" value="1"/>
</dbReference>
<organism evidence="2 3">
    <name type="scientific">Symbiodinium natans</name>
    <dbReference type="NCBI Taxonomy" id="878477"/>
    <lineage>
        <taxon>Eukaryota</taxon>
        <taxon>Sar</taxon>
        <taxon>Alveolata</taxon>
        <taxon>Dinophyceae</taxon>
        <taxon>Suessiales</taxon>
        <taxon>Symbiodiniaceae</taxon>
        <taxon>Symbiodinium</taxon>
    </lineage>
</organism>
<feature type="transmembrane region" description="Helical" evidence="1">
    <location>
        <begin position="643"/>
        <end position="663"/>
    </location>
</feature>
<sequence length="686" mass="77272">MASVQSQEAEELPPEVNLNNRYSLVAFLLDPRNDIRLISGPYLQQLHQEGRIWPRRQEVEAHGFVTERELRRFRAREAVRSLERGEKNEQPRIIAVSHVWETREHPDPLGRQLQALVECQKWPARLSWYFIDYMSLHQFYRGDQDSPAQRSFSRVMNQMHVFYSHEDTYTYQLTRVTEAQAIRESAKEVPIFHWPHFPAPPLGKLAVVPCRMLTTNETPYSARGWCCAEALWSAMRSDGSHMVCIDDHVIDQHGKAPMAPEDFCQRVAEGNLRFTHRNDQEAVVELQKSVFHLKAQSMTSLTLELLPQSEVRVLCNALGHFRKLNTLTLQRSHLIPGFFKALADAVPRLRVLDASSNDLSRADGLDYAIERLDSLKDLNLSKNCLGDDAMQSLAKGIAPKCKLETLRLASNQVRNAGAEALAQALRKNTSIQLLDLSNNLIEDDGAAALAEAMQENRHVWKLILSSNRLTGAGARAWREALPGCHLSSLELFHGNDIDTAGRKIFAKRVRARILANRWTPAVDVGRSPIPSQHFGADCNFIHVFAAVHLAMLFFLASTTALTSEHGGSTILLLLRYGLWPPWMLSTTWGLLGTLLMQKEPLHSRNELIYWIGAGLGVLSSFHVFVGWSLALRVTLKPGGPSAFVMWGLPSLGVVSGVGSLSFFRRNDLRRICCVLRARCLKARAEP</sequence>
<evidence type="ECO:0000313" key="2">
    <source>
        <dbReference type="EMBL" id="CAE6926290.1"/>
    </source>
</evidence>
<protein>
    <submittedName>
        <fullName evidence="2">NLRC3 protein</fullName>
    </submittedName>
</protein>
<dbReference type="AlphaFoldDB" id="A0A812GMQ1"/>
<reference evidence="2" key="1">
    <citation type="submission" date="2021-02" db="EMBL/GenBank/DDBJ databases">
        <authorList>
            <person name="Dougan E. K."/>
            <person name="Rhodes N."/>
            <person name="Thang M."/>
            <person name="Chan C."/>
        </authorList>
    </citation>
    <scope>NUCLEOTIDE SEQUENCE</scope>
</reference>
<dbReference type="InterPro" id="IPR001611">
    <property type="entry name" value="Leu-rich_rpt"/>
</dbReference>
<dbReference type="Pfam" id="PF13516">
    <property type="entry name" value="LRR_6"/>
    <property type="match status" value="3"/>
</dbReference>
<keyword evidence="3" id="KW-1185">Reference proteome</keyword>
<dbReference type="SUPFAM" id="SSF52047">
    <property type="entry name" value="RNI-like"/>
    <property type="match status" value="1"/>
</dbReference>
<dbReference type="EMBL" id="CAJNDS010000033">
    <property type="protein sequence ID" value="CAE6926290.1"/>
    <property type="molecule type" value="Genomic_DNA"/>
</dbReference>
<proteinExistence type="predicted"/>
<dbReference type="PANTHER" id="PTHR46761:SF2">
    <property type="entry name" value="RAN GTPASE-ACTIVATING PROTEIN 1"/>
    <property type="match status" value="1"/>
</dbReference>
<keyword evidence="1" id="KW-0812">Transmembrane</keyword>
<dbReference type="Proteomes" id="UP000604046">
    <property type="component" value="Unassembled WGS sequence"/>
</dbReference>
<evidence type="ECO:0000313" key="3">
    <source>
        <dbReference type="Proteomes" id="UP000604046"/>
    </source>
</evidence>
<dbReference type="PANTHER" id="PTHR46761">
    <property type="entry name" value="RAN GTPASE-ACTIVATING PROTEIN 1"/>
    <property type="match status" value="1"/>
</dbReference>
<dbReference type="GO" id="GO:0005096">
    <property type="term" value="F:GTPase activator activity"/>
    <property type="evidence" value="ECO:0007669"/>
    <property type="project" value="InterPro"/>
</dbReference>
<keyword evidence="1" id="KW-1133">Transmembrane helix</keyword>
<comment type="caution">
    <text evidence="2">The sequence shown here is derived from an EMBL/GenBank/DDBJ whole genome shotgun (WGS) entry which is preliminary data.</text>
</comment>
<feature type="transmembrane region" description="Helical" evidence="1">
    <location>
        <begin position="607"/>
        <end position="631"/>
    </location>
</feature>
<evidence type="ECO:0000256" key="1">
    <source>
        <dbReference type="SAM" id="Phobius"/>
    </source>
</evidence>